<reference evidence="11 12" key="1">
    <citation type="journal article" date="2016" name="Sci. Rep.">
        <title>Penicillium arizonense, a new, genome sequenced fungal species, reveals a high chemical diversity in secreted metabolites.</title>
        <authorList>
            <person name="Grijseels S."/>
            <person name="Nielsen J.C."/>
            <person name="Randelovic M."/>
            <person name="Nielsen J."/>
            <person name="Nielsen K.F."/>
            <person name="Workman M."/>
            <person name="Frisvad J.C."/>
        </authorList>
    </citation>
    <scope>NUCLEOTIDE SEQUENCE [LARGE SCALE GENOMIC DNA]</scope>
    <source>
        <strain evidence="11 12">CBS 141311</strain>
    </source>
</reference>
<dbReference type="AlphaFoldDB" id="A0A1F5L4W9"/>
<sequence>MDLITGFLDANVMKEMTLSTFLVALYCSLGAIGFGIDYGYWSGMLAMPQFINDFGVYNPKTNSFDLPSTWKSAGSGPPIAGLAVGAVIAGMVGNHLGRLKTFRLSSVISIAGILIQCTSMGSYWQIMVGRIINSLALGILANTVPAYLAEVSPLSIRGTLVNCYQFSISIGAILVNTANWGMYQRTDQWAYRLVLILQLTVPIIFVIGSFFVPESPRWLIGKDRHADAGNSLRTLRTDTSPEVVDQEIQLIMAAEKENKSQFDRSWVECFRGSNLRRTLIATGVQCLQQAQGNSFMATYSVVYLKLLGVQDIYKIQILMSLTMALASGFAFYVPDRFGRRWLLIVTAVALWVSMYIISAIQASGYSSHASGQKTAAAFIFIWQAAMSIGWSSCVWIVTAEVPTLQLREKTITIATFVGFCVSILVTFITPFIQDPGYGNLGARIGFLYGGFSFAAAIWAFLFFPETGFRSLEELDELFHEKVSVWRFRTYQTSGYGAQLAEVEDPTHRRDAVSDKTTAGHEENLA</sequence>
<comment type="similarity">
    <text evidence="2 7">Belongs to the major facilitator superfamily. Sugar transporter (TC 2.A.1.1) family.</text>
</comment>
<dbReference type="OrthoDB" id="6612291at2759"/>
<feature type="transmembrane region" description="Helical" evidence="9">
    <location>
        <begin position="79"/>
        <end position="97"/>
    </location>
</feature>
<dbReference type="RefSeq" id="XP_022483711.1">
    <property type="nucleotide sequence ID" value="XM_022636352.1"/>
</dbReference>
<dbReference type="GeneID" id="34581086"/>
<evidence type="ECO:0000256" key="9">
    <source>
        <dbReference type="SAM" id="Phobius"/>
    </source>
</evidence>
<comment type="caution">
    <text evidence="11">The sequence shown here is derived from an EMBL/GenBank/DDBJ whole genome shotgun (WGS) entry which is preliminary data.</text>
</comment>
<dbReference type="Gene3D" id="1.20.1250.20">
    <property type="entry name" value="MFS general substrate transporter like domains"/>
    <property type="match status" value="1"/>
</dbReference>
<keyword evidence="3 7" id="KW-0813">Transport</keyword>
<feature type="transmembrane region" description="Helical" evidence="9">
    <location>
        <begin position="444"/>
        <end position="463"/>
    </location>
</feature>
<feature type="transmembrane region" description="Helical" evidence="9">
    <location>
        <begin position="340"/>
        <end position="362"/>
    </location>
</feature>
<evidence type="ECO:0000313" key="12">
    <source>
        <dbReference type="Proteomes" id="UP000177622"/>
    </source>
</evidence>
<dbReference type="Proteomes" id="UP000177622">
    <property type="component" value="Unassembled WGS sequence"/>
</dbReference>
<evidence type="ECO:0000256" key="6">
    <source>
        <dbReference type="ARBA" id="ARBA00023136"/>
    </source>
</evidence>
<evidence type="ECO:0000256" key="7">
    <source>
        <dbReference type="RuleBase" id="RU003346"/>
    </source>
</evidence>
<keyword evidence="6 9" id="KW-0472">Membrane</keyword>
<evidence type="ECO:0000256" key="4">
    <source>
        <dbReference type="ARBA" id="ARBA00022692"/>
    </source>
</evidence>
<feature type="transmembrane region" description="Helical" evidence="9">
    <location>
        <begin position="315"/>
        <end position="334"/>
    </location>
</feature>
<keyword evidence="4 9" id="KW-0812">Transmembrane</keyword>
<dbReference type="SUPFAM" id="SSF103473">
    <property type="entry name" value="MFS general substrate transporter"/>
    <property type="match status" value="1"/>
</dbReference>
<evidence type="ECO:0000256" key="3">
    <source>
        <dbReference type="ARBA" id="ARBA00022448"/>
    </source>
</evidence>
<organism evidence="11 12">
    <name type="scientific">Penicillium arizonense</name>
    <dbReference type="NCBI Taxonomy" id="1835702"/>
    <lineage>
        <taxon>Eukaryota</taxon>
        <taxon>Fungi</taxon>
        <taxon>Dikarya</taxon>
        <taxon>Ascomycota</taxon>
        <taxon>Pezizomycotina</taxon>
        <taxon>Eurotiomycetes</taxon>
        <taxon>Eurotiomycetidae</taxon>
        <taxon>Eurotiales</taxon>
        <taxon>Aspergillaceae</taxon>
        <taxon>Penicillium</taxon>
    </lineage>
</organism>
<feature type="transmembrane region" description="Helical" evidence="9">
    <location>
        <begin position="21"/>
        <end position="41"/>
    </location>
</feature>
<feature type="transmembrane region" description="Helical" evidence="9">
    <location>
        <begin position="374"/>
        <end position="398"/>
    </location>
</feature>
<feature type="region of interest" description="Disordered" evidence="8">
    <location>
        <begin position="500"/>
        <end position="525"/>
    </location>
</feature>
<dbReference type="PROSITE" id="PS50850">
    <property type="entry name" value="MFS"/>
    <property type="match status" value="1"/>
</dbReference>
<dbReference type="InterPro" id="IPR050360">
    <property type="entry name" value="MFS_Sugar_Transporters"/>
</dbReference>
<dbReference type="InterPro" id="IPR036259">
    <property type="entry name" value="MFS_trans_sf"/>
</dbReference>
<dbReference type="GO" id="GO:0016020">
    <property type="term" value="C:membrane"/>
    <property type="evidence" value="ECO:0007669"/>
    <property type="project" value="UniProtKB-SubCell"/>
</dbReference>
<feature type="compositionally biased region" description="Basic and acidic residues" evidence="8">
    <location>
        <begin position="504"/>
        <end position="525"/>
    </location>
</feature>
<feature type="transmembrane region" description="Helical" evidence="9">
    <location>
        <begin position="161"/>
        <end position="183"/>
    </location>
</feature>
<evidence type="ECO:0000256" key="1">
    <source>
        <dbReference type="ARBA" id="ARBA00004141"/>
    </source>
</evidence>
<feature type="transmembrane region" description="Helical" evidence="9">
    <location>
        <begin position="104"/>
        <end position="125"/>
    </location>
</feature>
<dbReference type="EMBL" id="LXJU01000030">
    <property type="protein sequence ID" value="OGE48255.1"/>
    <property type="molecule type" value="Genomic_DNA"/>
</dbReference>
<keyword evidence="12" id="KW-1185">Reference proteome</keyword>
<dbReference type="InterPro" id="IPR005828">
    <property type="entry name" value="MFS_sugar_transport-like"/>
</dbReference>
<gene>
    <name evidence="11" type="ORF">PENARI_c030G00545</name>
</gene>
<evidence type="ECO:0000256" key="5">
    <source>
        <dbReference type="ARBA" id="ARBA00022989"/>
    </source>
</evidence>
<keyword evidence="5 9" id="KW-1133">Transmembrane helix</keyword>
<evidence type="ECO:0000256" key="2">
    <source>
        <dbReference type="ARBA" id="ARBA00010992"/>
    </source>
</evidence>
<evidence type="ECO:0000313" key="11">
    <source>
        <dbReference type="EMBL" id="OGE48255.1"/>
    </source>
</evidence>
<comment type="subcellular location">
    <subcellularLocation>
        <location evidence="1">Membrane</location>
        <topology evidence="1">Multi-pass membrane protein</topology>
    </subcellularLocation>
</comment>
<accession>A0A1F5L4W9</accession>
<feature type="domain" description="Major facilitator superfamily (MFS) profile" evidence="10">
    <location>
        <begin position="23"/>
        <end position="467"/>
    </location>
</feature>
<protein>
    <recommendedName>
        <fullName evidence="10">Major facilitator superfamily (MFS) profile domain-containing protein</fullName>
    </recommendedName>
</protein>
<dbReference type="PRINTS" id="PR00171">
    <property type="entry name" value="SUGRTRNSPORT"/>
</dbReference>
<dbReference type="GO" id="GO:0005351">
    <property type="term" value="F:carbohydrate:proton symporter activity"/>
    <property type="evidence" value="ECO:0007669"/>
    <property type="project" value="TreeGrafter"/>
</dbReference>
<feature type="transmembrane region" description="Helical" evidence="9">
    <location>
        <begin position="189"/>
        <end position="212"/>
    </location>
</feature>
<dbReference type="FunFam" id="1.20.1250.20:FF:000078">
    <property type="entry name" value="MFS maltose transporter, putative"/>
    <property type="match status" value="1"/>
</dbReference>
<name>A0A1F5L4W9_PENAI</name>
<evidence type="ECO:0000256" key="8">
    <source>
        <dbReference type="SAM" id="MobiDB-lite"/>
    </source>
</evidence>
<dbReference type="Pfam" id="PF00083">
    <property type="entry name" value="Sugar_tr"/>
    <property type="match status" value="1"/>
</dbReference>
<dbReference type="PANTHER" id="PTHR48022">
    <property type="entry name" value="PLASTIDIC GLUCOSE TRANSPORTER 4"/>
    <property type="match status" value="1"/>
</dbReference>
<dbReference type="PANTHER" id="PTHR48022:SF17">
    <property type="entry name" value="HEXOSE TRANSPORTER"/>
    <property type="match status" value="1"/>
</dbReference>
<feature type="transmembrane region" description="Helical" evidence="9">
    <location>
        <begin position="410"/>
        <end position="432"/>
    </location>
</feature>
<evidence type="ECO:0000259" key="10">
    <source>
        <dbReference type="PROSITE" id="PS50850"/>
    </source>
</evidence>
<dbReference type="NCBIfam" id="TIGR00879">
    <property type="entry name" value="SP"/>
    <property type="match status" value="1"/>
</dbReference>
<proteinExistence type="inferred from homology"/>
<dbReference type="InterPro" id="IPR003663">
    <property type="entry name" value="Sugar/inositol_transpt"/>
</dbReference>
<dbReference type="InterPro" id="IPR020846">
    <property type="entry name" value="MFS_dom"/>
</dbReference>